<dbReference type="STRING" id="69004.A0A182QZ46"/>
<accession>A0A182QZ46</accession>
<dbReference type="AlphaFoldDB" id="A0A182QZ46"/>
<dbReference type="Proteomes" id="UP000075886">
    <property type="component" value="Unassembled WGS sequence"/>
</dbReference>
<dbReference type="EnsemblMetazoa" id="AFAF019777-RA">
    <property type="protein sequence ID" value="AFAF019777-PA"/>
    <property type="gene ID" value="AFAF019777"/>
</dbReference>
<reference evidence="1" key="2">
    <citation type="submission" date="2020-05" db="UniProtKB">
        <authorList>
            <consortium name="EnsemblMetazoa"/>
        </authorList>
    </citation>
    <scope>IDENTIFICATION</scope>
    <source>
        <strain evidence="1">FAR1</strain>
    </source>
</reference>
<organism evidence="1 2">
    <name type="scientific">Anopheles farauti</name>
    <dbReference type="NCBI Taxonomy" id="69004"/>
    <lineage>
        <taxon>Eukaryota</taxon>
        <taxon>Metazoa</taxon>
        <taxon>Ecdysozoa</taxon>
        <taxon>Arthropoda</taxon>
        <taxon>Hexapoda</taxon>
        <taxon>Insecta</taxon>
        <taxon>Pterygota</taxon>
        <taxon>Neoptera</taxon>
        <taxon>Endopterygota</taxon>
        <taxon>Diptera</taxon>
        <taxon>Nematocera</taxon>
        <taxon>Culicoidea</taxon>
        <taxon>Culicidae</taxon>
        <taxon>Anophelinae</taxon>
        <taxon>Anopheles</taxon>
    </lineage>
</organism>
<name>A0A182QZ46_9DIPT</name>
<evidence type="ECO:0000313" key="1">
    <source>
        <dbReference type="EnsemblMetazoa" id="AFAF019777-PA"/>
    </source>
</evidence>
<keyword evidence="2" id="KW-1185">Reference proteome</keyword>
<evidence type="ECO:0000313" key="2">
    <source>
        <dbReference type="Proteomes" id="UP000075886"/>
    </source>
</evidence>
<protein>
    <submittedName>
        <fullName evidence="1">Uncharacterized protein</fullName>
    </submittedName>
</protein>
<dbReference type="VEuPathDB" id="VectorBase:AFAF019777"/>
<proteinExistence type="predicted"/>
<dbReference type="EMBL" id="AXCN02000627">
    <property type="status" value="NOT_ANNOTATED_CDS"/>
    <property type="molecule type" value="Genomic_DNA"/>
</dbReference>
<reference evidence="2" key="1">
    <citation type="submission" date="2014-01" db="EMBL/GenBank/DDBJ databases">
        <title>The Genome Sequence of Anopheles farauti FAR1 (V2).</title>
        <authorList>
            <consortium name="The Broad Institute Genomics Platform"/>
            <person name="Neafsey D.E."/>
            <person name="Besansky N."/>
            <person name="Howell P."/>
            <person name="Walton C."/>
            <person name="Young S.K."/>
            <person name="Zeng Q."/>
            <person name="Gargeya S."/>
            <person name="Fitzgerald M."/>
            <person name="Haas B."/>
            <person name="Abouelleil A."/>
            <person name="Allen A.W."/>
            <person name="Alvarado L."/>
            <person name="Arachchi H.M."/>
            <person name="Berlin A.M."/>
            <person name="Chapman S.B."/>
            <person name="Gainer-Dewar J."/>
            <person name="Goldberg J."/>
            <person name="Griggs A."/>
            <person name="Gujja S."/>
            <person name="Hansen M."/>
            <person name="Howarth C."/>
            <person name="Imamovic A."/>
            <person name="Ireland A."/>
            <person name="Larimer J."/>
            <person name="McCowan C."/>
            <person name="Murphy C."/>
            <person name="Pearson M."/>
            <person name="Poon T.W."/>
            <person name="Priest M."/>
            <person name="Roberts A."/>
            <person name="Saif S."/>
            <person name="Shea T."/>
            <person name="Sisk P."/>
            <person name="Sykes S."/>
            <person name="Wortman J."/>
            <person name="Nusbaum C."/>
            <person name="Birren B."/>
        </authorList>
    </citation>
    <scope>NUCLEOTIDE SEQUENCE [LARGE SCALE GENOMIC DNA]</scope>
    <source>
        <strain evidence="2">FAR1</strain>
    </source>
</reference>
<sequence>MAATSVVVLDRGNNTTCTVNLHGKIDGSILRLSLSAAVPCKFRVPFKFPFASPQTSPPRHLYRWLEKLPYLLLSHASFNSITRKCPLFILLLLLLMVRQECAFDHQRSIFFFGGQF</sequence>